<organism evidence="1 2">
    <name type="scientific">Romanomermis culicivorax</name>
    <name type="common">Nematode worm</name>
    <dbReference type="NCBI Taxonomy" id="13658"/>
    <lineage>
        <taxon>Eukaryota</taxon>
        <taxon>Metazoa</taxon>
        <taxon>Ecdysozoa</taxon>
        <taxon>Nematoda</taxon>
        <taxon>Enoplea</taxon>
        <taxon>Dorylaimia</taxon>
        <taxon>Mermithida</taxon>
        <taxon>Mermithoidea</taxon>
        <taxon>Mermithidae</taxon>
        <taxon>Romanomermis</taxon>
    </lineage>
</organism>
<reference evidence="2" key="1">
    <citation type="submission" date="2022-11" db="UniProtKB">
        <authorList>
            <consortium name="WormBaseParasite"/>
        </authorList>
    </citation>
    <scope>IDENTIFICATION</scope>
</reference>
<dbReference type="AlphaFoldDB" id="A0A915IV79"/>
<sequence length="60" mass="7080">MTNFRTVIKRFGDTEDFLRMQCPKKPQKSKPYYETFMTASDRLGASSINKKLFAHQLLTY</sequence>
<dbReference type="WBParaSite" id="nRc.2.0.1.t18104-RA">
    <property type="protein sequence ID" value="nRc.2.0.1.t18104-RA"/>
    <property type="gene ID" value="nRc.2.0.1.g18104"/>
</dbReference>
<evidence type="ECO:0000313" key="1">
    <source>
        <dbReference type="Proteomes" id="UP000887565"/>
    </source>
</evidence>
<name>A0A915IV79_ROMCU</name>
<accession>A0A915IV79</accession>
<protein>
    <submittedName>
        <fullName evidence="2">Uncharacterized protein</fullName>
    </submittedName>
</protein>
<proteinExistence type="predicted"/>
<dbReference type="Proteomes" id="UP000887565">
    <property type="component" value="Unplaced"/>
</dbReference>
<evidence type="ECO:0000313" key="2">
    <source>
        <dbReference type="WBParaSite" id="nRc.2.0.1.t18104-RA"/>
    </source>
</evidence>
<keyword evidence="1" id="KW-1185">Reference proteome</keyword>